<dbReference type="PROSITE" id="PS00972">
    <property type="entry name" value="USP_1"/>
    <property type="match status" value="1"/>
</dbReference>
<organism evidence="10 11">
    <name type="scientific">Russula ochroleuca</name>
    <dbReference type="NCBI Taxonomy" id="152965"/>
    <lineage>
        <taxon>Eukaryota</taxon>
        <taxon>Fungi</taxon>
        <taxon>Dikarya</taxon>
        <taxon>Basidiomycota</taxon>
        <taxon>Agaricomycotina</taxon>
        <taxon>Agaricomycetes</taxon>
        <taxon>Russulales</taxon>
        <taxon>Russulaceae</taxon>
        <taxon>Russula</taxon>
    </lineage>
</organism>
<gene>
    <name evidence="10" type="ORF">DFH94DRAFT_857308</name>
</gene>
<feature type="region of interest" description="Disordered" evidence="7">
    <location>
        <begin position="630"/>
        <end position="714"/>
    </location>
</feature>
<keyword evidence="8" id="KW-1133">Transmembrane helix</keyword>
<evidence type="ECO:0000256" key="1">
    <source>
        <dbReference type="ARBA" id="ARBA00000707"/>
    </source>
</evidence>
<keyword evidence="8" id="KW-0472">Membrane</keyword>
<evidence type="ECO:0000256" key="2">
    <source>
        <dbReference type="ARBA" id="ARBA00012759"/>
    </source>
</evidence>
<feature type="transmembrane region" description="Helical" evidence="8">
    <location>
        <begin position="135"/>
        <end position="157"/>
    </location>
</feature>
<evidence type="ECO:0000259" key="9">
    <source>
        <dbReference type="PROSITE" id="PS50235"/>
    </source>
</evidence>
<dbReference type="PANTHER" id="PTHR24006:SF687">
    <property type="entry name" value="UBIQUITIN CARBOXYL-TERMINAL HYDROLASE 10"/>
    <property type="match status" value="1"/>
</dbReference>
<comment type="catalytic activity">
    <reaction evidence="1">
        <text>Thiol-dependent hydrolysis of ester, thioester, amide, peptide and isopeptide bonds formed by the C-terminal Gly of ubiquitin (a 76-residue protein attached to proteins as an intracellular targeting signal).</text>
        <dbReference type="EC" id="3.4.19.12"/>
    </reaction>
</comment>
<keyword evidence="5" id="KW-0378">Hydrolase</keyword>
<evidence type="ECO:0000256" key="3">
    <source>
        <dbReference type="ARBA" id="ARBA00022670"/>
    </source>
</evidence>
<dbReference type="InterPro" id="IPR050164">
    <property type="entry name" value="Peptidase_C19"/>
</dbReference>
<sequence>MSQTAHRDIEGGNNPDGQHDNPQSAPNQPLQGESIFGDSSGPLFSIYSKAAEEEDNKMVERWQKDADGILIFTGLFSAAVAALLAVTVQDLRPNSQDTSAFYLGNIYQVLADPNVTLPSSPTPVAKPPPFSRPRYAVWVNSLWFLSLVMSLSCALWATSLHQWARRYIRLTQPARCSPEKRARIRAFFANGVDKMHVPLAVEGLPTLLHLSLFLFLGGLVIFLFNVDQEVFTCVVLWIGGFSIVYGLVTLLPSIRHDSPYNTPLSITAWFLYARMKYLALKVLFHYRDRNPRYPTHWRHRRARYEMERRLNRWKSVSVEKKAEELAEEQSSEIDIRILGWTISALGDDDSLEKFFEAIPGFFNSKLVKDLERDFPETLLETFWGALDGFIGRTFSSNSVTETVKSRRDIIIKDIMSMIPCLDYGMVDHLAPLFDEAPVSIERLKAMARWFTCLSSNVSDFARRNVIWRLPKLQERDNRWSMLAHNACGFAAHAIWRNLAMSGDDMLLATLICISRKAIHSPELYLSDLLEALTQFDIRHTLPRLQHDFCTLWNELVQETKKQGPYSTPVKILCSIRHPYITLHQGTDAAPTAFSASTPNRDAILFRPSSYPLCDITKHYPDSTAHIPAPSFPTIPLLTKPTDSPDSSPHHPTSGGSTVSRRVKQANVTVGPPFPSDPTTPSEIGDSSQVPAATEPALPVHTSSQPTDSSPPSALKIISPVATLSFPLGGTTLKDIVTPCAEPDTSEILSTASTPAPTLTPEPVPESTPPVLNESSTSCDPDAASASNPLLSGSSVVGFSVPASLPLLNAKFPALDGTTPSRPTDHASLPHIRARGLVNTGSMCFANAVLQLLVHSPPFWNMFRQLGDLKGRRGGGPEPGCCATPLVDAMIRFFEEFVFKEKEQPPTQHTARGKPKEGEMEKKDKIMDSFEPTYLYEAMKEKRQLKHLLAYRVKDGKHDDAEEFLGLCLDALDEELAELQTFISTHKQASVPSVEEFEGEVKSAEGQTAVGKLDNIIANSVESPISRIFGGRSRSTVRVPSQPDTVAIEAWRSLKLYIEPDSVHTIQEALALAHASQPQPVQVGPSSSSEGSQEVLLEALPPVLVLHLERFLYDAAADGIVKISKFVQFAPELEIPLEIMAPVAGKSAVPVHYKLYGVLYHHGESAGSGHYTIDVFHPNGDSGGGEGWLYIDDESVSAVRPGDVFGGHDNEPVDDRCAYMLFYCRTAPAWSW</sequence>
<dbReference type="Proteomes" id="UP000759537">
    <property type="component" value="Unassembled WGS sequence"/>
</dbReference>
<evidence type="ECO:0000256" key="5">
    <source>
        <dbReference type="ARBA" id="ARBA00022801"/>
    </source>
</evidence>
<keyword evidence="6" id="KW-0788">Thiol protease</keyword>
<dbReference type="InterPro" id="IPR028889">
    <property type="entry name" value="USP"/>
</dbReference>
<feature type="compositionally biased region" description="Basic and acidic residues" evidence="7">
    <location>
        <begin position="1"/>
        <end position="10"/>
    </location>
</feature>
<feature type="transmembrane region" description="Helical" evidence="8">
    <location>
        <begin position="233"/>
        <end position="254"/>
    </location>
</feature>
<dbReference type="GO" id="GO:0005829">
    <property type="term" value="C:cytosol"/>
    <property type="evidence" value="ECO:0007669"/>
    <property type="project" value="TreeGrafter"/>
</dbReference>
<keyword evidence="11" id="KW-1185">Reference proteome</keyword>
<keyword evidence="8" id="KW-0812">Transmembrane</keyword>
<evidence type="ECO:0000256" key="6">
    <source>
        <dbReference type="ARBA" id="ARBA00022807"/>
    </source>
</evidence>
<feature type="compositionally biased region" description="Low complexity" evidence="7">
    <location>
        <begin position="640"/>
        <end position="656"/>
    </location>
</feature>
<feature type="domain" description="USP" evidence="9">
    <location>
        <begin position="834"/>
        <end position="1225"/>
    </location>
</feature>
<keyword evidence="4" id="KW-0833">Ubl conjugation pathway</keyword>
<feature type="transmembrane region" description="Helical" evidence="8">
    <location>
        <begin position="68"/>
        <end position="88"/>
    </location>
</feature>
<dbReference type="Gene3D" id="3.90.70.10">
    <property type="entry name" value="Cysteine proteinases"/>
    <property type="match status" value="1"/>
</dbReference>
<reference evidence="10" key="1">
    <citation type="submission" date="2019-10" db="EMBL/GenBank/DDBJ databases">
        <authorList>
            <consortium name="DOE Joint Genome Institute"/>
            <person name="Kuo A."/>
            <person name="Miyauchi S."/>
            <person name="Kiss E."/>
            <person name="Drula E."/>
            <person name="Kohler A."/>
            <person name="Sanchez-Garcia M."/>
            <person name="Andreopoulos B."/>
            <person name="Barry K.W."/>
            <person name="Bonito G."/>
            <person name="Buee M."/>
            <person name="Carver A."/>
            <person name="Chen C."/>
            <person name="Cichocki N."/>
            <person name="Clum A."/>
            <person name="Culley D."/>
            <person name="Crous P.W."/>
            <person name="Fauchery L."/>
            <person name="Girlanda M."/>
            <person name="Hayes R."/>
            <person name="Keri Z."/>
            <person name="LaButti K."/>
            <person name="Lipzen A."/>
            <person name="Lombard V."/>
            <person name="Magnuson J."/>
            <person name="Maillard F."/>
            <person name="Morin E."/>
            <person name="Murat C."/>
            <person name="Nolan M."/>
            <person name="Ohm R."/>
            <person name="Pangilinan J."/>
            <person name="Pereira M."/>
            <person name="Perotto S."/>
            <person name="Peter M."/>
            <person name="Riley R."/>
            <person name="Sitrit Y."/>
            <person name="Stielow B."/>
            <person name="Szollosi G."/>
            <person name="Zifcakova L."/>
            <person name="Stursova M."/>
            <person name="Spatafora J.W."/>
            <person name="Tedersoo L."/>
            <person name="Vaario L.-M."/>
            <person name="Yamada A."/>
            <person name="Yan M."/>
            <person name="Wang P."/>
            <person name="Xu J."/>
            <person name="Bruns T."/>
            <person name="Baldrian P."/>
            <person name="Vilgalys R."/>
            <person name="Henrissat B."/>
            <person name="Grigoriev I.V."/>
            <person name="Hibbett D."/>
            <person name="Nagy L.G."/>
            <person name="Martin F.M."/>
        </authorList>
    </citation>
    <scope>NUCLEOTIDE SEQUENCE</scope>
    <source>
        <strain evidence="10">Prilba</strain>
    </source>
</reference>
<dbReference type="Pfam" id="PF00443">
    <property type="entry name" value="UCH"/>
    <property type="match status" value="1"/>
</dbReference>
<evidence type="ECO:0000256" key="4">
    <source>
        <dbReference type="ARBA" id="ARBA00022786"/>
    </source>
</evidence>
<dbReference type="InterPro" id="IPR001394">
    <property type="entry name" value="Peptidase_C19_UCH"/>
</dbReference>
<proteinExistence type="predicted"/>
<feature type="region of interest" description="Disordered" evidence="7">
    <location>
        <begin position="746"/>
        <end position="785"/>
    </location>
</feature>
<dbReference type="CDD" id="cd02257">
    <property type="entry name" value="Peptidase_C19"/>
    <property type="match status" value="1"/>
</dbReference>
<feature type="transmembrane region" description="Helical" evidence="8">
    <location>
        <begin position="207"/>
        <end position="226"/>
    </location>
</feature>
<dbReference type="Pfam" id="PF20153">
    <property type="entry name" value="DUF6535"/>
    <property type="match status" value="1"/>
</dbReference>
<name>A0A9P5JWF1_9AGAM</name>
<keyword evidence="3" id="KW-0645">Protease</keyword>
<evidence type="ECO:0000313" key="10">
    <source>
        <dbReference type="EMBL" id="KAF8467124.1"/>
    </source>
</evidence>
<feature type="region of interest" description="Disordered" evidence="7">
    <location>
        <begin position="1"/>
        <end position="34"/>
    </location>
</feature>
<dbReference type="OrthoDB" id="429671at2759"/>
<accession>A0A9P5JWF1</accession>
<protein>
    <recommendedName>
        <fullName evidence="2">ubiquitinyl hydrolase 1</fullName>
        <ecNumber evidence="2">3.4.19.12</ecNumber>
    </recommendedName>
</protein>
<dbReference type="PROSITE" id="PS00973">
    <property type="entry name" value="USP_2"/>
    <property type="match status" value="1"/>
</dbReference>
<dbReference type="PANTHER" id="PTHR24006">
    <property type="entry name" value="UBIQUITIN CARBOXYL-TERMINAL HYDROLASE"/>
    <property type="match status" value="1"/>
</dbReference>
<dbReference type="EC" id="3.4.19.12" evidence="2"/>
<feature type="compositionally biased region" description="Polar residues" evidence="7">
    <location>
        <begin position="20"/>
        <end position="31"/>
    </location>
</feature>
<dbReference type="GO" id="GO:0005634">
    <property type="term" value="C:nucleus"/>
    <property type="evidence" value="ECO:0007669"/>
    <property type="project" value="TreeGrafter"/>
</dbReference>
<feature type="compositionally biased region" description="Pro residues" evidence="7">
    <location>
        <begin position="757"/>
        <end position="767"/>
    </location>
</feature>
<dbReference type="GO" id="GO:0004843">
    <property type="term" value="F:cysteine-type deubiquitinase activity"/>
    <property type="evidence" value="ECO:0007669"/>
    <property type="project" value="UniProtKB-EC"/>
</dbReference>
<dbReference type="SUPFAM" id="SSF54001">
    <property type="entry name" value="Cysteine proteinases"/>
    <property type="match status" value="1"/>
</dbReference>
<feature type="compositionally biased region" description="Low complexity" evidence="7">
    <location>
        <begin position="701"/>
        <end position="712"/>
    </location>
</feature>
<dbReference type="InterPro" id="IPR038765">
    <property type="entry name" value="Papain-like_cys_pep_sf"/>
</dbReference>
<evidence type="ECO:0000256" key="7">
    <source>
        <dbReference type="SAM" id="MobiDB-lite"/>
    </source>
</evidence>
<comment type="caution">
    <text evidence="10">The sequence shown here is derived from an EMBL/GenBank/DDBJ whole genome shotgun (WGS) entry which is preliminary data.</text>
</comment>
<dbReference type="InterPro" id="IPR045338">
    <property type="entry name" value="DUF6535"/>
</dbReference>
<feature type="compositionally biased region" description="Polar residues" evidence="7">
    <location>
        <begin position="772"/>
        <end position="785"/>
    </location>
</feature>
<feature type="compositionally biased region" description="Polar residues" evidence="7">
    <location>
        <begin position="678"/>
        <end position="690"/>
    </location>
</feature>
<dbReference type="EMBL" id="WHVB01000037">
    <property type="protein sequence ID" value="KAF8467124.1"/>
    <property type="molecule type" value="Genomic_DNA"/>
</dbReference>
<dbReference type="GO" id="GO:0016579">
    <property type="term" value="P:protein deubiquitination"/>
    <property type="evidence" value="ECO:0007669"/>
    <property type="project" value="InterPro"/>
</dbReference>
<dbReference type="PROSITE" id="PS50235">
    <property type="entry name" value="USP_3"/>
    <property type="match status" value="1"/>
</dbReference>
<dbReference type="GO" id="GO:0006508">
    <property type="term" value="P:proteolysis"/>
    <property type="evidence" value="ECO:0007669"/>
    <property type="project" value="UniProtKB-KW"/>
</dbReference>
<reference evidence="10" key="2">
    <citation type="journal article" date="2020" name="Nat. Commun.">
        <title>Large-scale genome sequencing of mycorrhizal fungi provides insights into the early evolution of symbiotic traits.</title>
        <authorList>
            <person name="Miyauchi S."/>
            <person name="Kiss E."/>
            <person name="Kuo A."/>
            <person name="Drula E."/>
            <person name="Kohler A."/>
            <person name="Sanchez-Garcia M."/>
            <person name="Morin E."/>
            <person name="Andreopoulos B."/>
            <person name="Barry K.W."/>
            <person name="Bonito G."/>
            <person name="Buee M."/>
            <person name="Carver A."/>
            <person name="Chen C."/>
            <person name="Cichocki N."/>
            <person name="Clum A."/>
            <person name="Culley D."/>
            <person name="Crous P.W."/>
            <person name="Fauchery L."/>
            <person name="Girlanda M."/>
            <person name="Hayes R.D."/>
            <person name="Keri Z."/>
            <person name="LaButti K."/>
            <person name="Lipzen A."/>
            <person name="Lombard V."/>
            <person name="Magnuson J."/>
            <person name="Maillard F."/>
            <person name="Murat C."/>
            <person name="Nolan M."/>
            <person name="Ohm R.A."/>
            <person name="Pangilinan J."/>
            <person name="Pereira M.F."/>
            <person name="Perotto S."/>
            <person name="Peter M."/>
            <person name="Pfister S."/>
            <person name="Riley R."/>
            <person name="Sitrit Y."/>
            <person name="Stielow J.B."/>
            <person name="Szollosi G."/>
            <person name="Zifcakova L."/>
            <person name="Stursova M."/>
            <person name="Spatafora J.W."/>
            <person name="Tedersoo L."/>
            <person name="Vaario L.M."/>
            <person name="Yamada A."/>
            <person name="Yan M."/>
            <person name="Wang P."/>
            <person name="Xu J."/>
            <person name="Bruns T."/>
            <person name="Baldrian P."/>
            <person name="Vilgalys R."/>
            <person name="Dunand C."/>
            <person name="Henrissat B."/>
            <person name="Grigoriev I.V."/>
            <person name="Hibbett D."/>
            <person name="Nagy L.G."/>
            <person name="Martin F.M."/>
        </authorList>
    </citation>
    <scope>NUCLEOTIDE SEQUENCE</scope>
    <source>
        <strain evidence="10">Prilba</strain>
    </source>
</reference>
<dbReference type="AlphaFoldDB" id="A0A9P5JWF1"/>
<evidence type="ECO:0000256" key="8">
    <source>
        <dbReference type="SAM" id="Phobius"/>
    </source>
</evidence>
<dbReference type="InterPro" id="IPR018200">
    <property type="entry name" value="USP_CS"/>
</dbReference>
<evidence type="ECO:0000313" key="11">
    <source>
        <dbReference type="Proteomes" id="UP000759537"/>
    </source>
</evidence>